<proteinExistence type="inferred from homology"/>
<dbReference type="PANTHER" id="PTHR47447:SF28">
    <property type="entry name" value="PENTACOTRIPEPTIDE-REPEAT REGION OF PRORP DOMAIN-CONTAINING PROTEIN"/>
    <property type="match status" value="1"/>
</dbReference>
<feature type="repeat" description="PPR" evidence="4">
    <location>
        <begin position="361"/>
        <end position="395"/>
    </location>
</feature>
<protein>
    <recommendedName>
        <fullName evidence="7">Pentatricopeptide repeat-containing protein</fullName>
    </recommendedName>
</protein>
<name>A0A6V7NJA3_ANACO</name>
<dbReference type="PANTHER" id="PTHR47447">
    <property type="entry name" value="OS03G0856100 PROTEIN"/>
    <property type="match status" value="1"/>
</dbReference>
<evidence type="ECO:0000256" key="5">
    <source>
        <dbReference type="SAM" id="MobiDB-lite"/>
    </source>
</evidence>
<accession>A0A6V7NJA3</accession>
<dbReference type="Gene3D" id="1.25.40.10">
    <property type="entry name" value="Tetratricopeptide repeat domain"/>
    <property type="match status" value="4"/>
</dbReference>
<feature type="repeat" description="PPR" evidence="4">
    <location>
        <begin position="254"/>
        <end position="288"/>
    </location>
</feature>
<evidence type="ECO:0000256" key="4">
    <source>
        <dbReference type="PROSITE-ProRule" id="PRU00708"/>
    </source>
</evidence>
<dbReference type="EMBL" id="LR862139">
    <property type="protein sequence ID" value="CAD1818464.1"/>
    <property type="molecule type" value="Genomic_DNA"/>
</dbReference>
<feature type="compositionally biased region" description="Pro residues" evidence="5">
    <location>
        <begin position="15"/>
        <end position="27"/>
    </location>
</feature>
<evidence type="ECO:0000256" key="2">
    <source>
        <dbReference type="ARBA" id="ARBA00022737"/>
    </source>
</evidence>
<reference evidence="6" key="1">
    <citation type="submission" date="2020-07" db="EMBL/GenBank/DDBJ databases">
        <authorList>
            <person name="Lin J."/>
        </authorList>
    </citation>
    <scope>NUCLEOTIDE SEQUENCE</scope>
</reference>
<dbReference type="NCBIfam" id="TIGR00756">
    <property type="entry name" value="PPR"/>
    <property type="match status" value="3"/>
</dbReference>
<dbReference type="InterPro" id="IPR002885">
    <property type="entry name" value="PPR_rpt"/>
</dbReference>
<feature type="region of interest" description="Disordered" evidence="5">
    <location>
        <begin position="9"/>
        <end position="50"/>
    </location>
</feature>
<keyword evidence="3" id="KW-0809">Transit peptide</keyword>
<gene>
    <name evidence="6" type="ORF">CB5_LOCUS1675</name>
</gene>
<dbReference type="AlphaFoldDB" id="A0A6V7NJA3"/>
<dbReference type="PROSITE" id="PS51375">
    <property type="entry name" value="PPR"/>
    <property type="match status" value="3"/>
</dbReference>
<keyword evidence="2" id="KW-0677">Repeat</keyword>
<comment type="similarity">
    <text evidence="1">Belongs to the PPR family. P subfamily.</text>
</comment>
<evidence type="ECO:0000256" key="3">
    <source>
        <dbReference type="ARBA" id="ARBA00022946"/>
    </source>
</evidence>
<organism evidence="6">
    <name type="scientific">Ananas comosus var. bracteatus</name>
    <name type="common">red pineapple</name>
    <dbReference type="NCBI Taxonomy" id="296719"/>
    <lineage>
        <taxon>Eukaryota</taxon>
        <taxon>Viridiplantae</taxon>
        <taxon>Streptophyta</taxon>
        <taxon>Embryophyta</taxon>
        <taxon>Tracheophyta</taxon>
        <taxon>Spermatophyta</taxon>
        <taxon>Magnoliopsida</taxon>
        <taxon>Liliopsida</taxon>
        <taxon>Poales</taxon>
        <taxon>Bromeliaceae</taxon>
        <taxon>Bromelioideae</taxon>
        <taxon>Ananas</taxon>
    </lineage>
</organism>
<dbReference type="Pfam" id="PF01535">
    <property type="entry name" value="PPR"/>
    <property type="match status" value="4"/>
</dbReference>
<evidence type="ECO:0008006" key="7">
    <source>
        <dbReference type="Google" id="ProtNLM"/>
    </source>
</evidence>
<evidence type="ECO:0000313" key="6">
    <source>
        <dbReference type="EMBL" id="CAD1818464.1"/>
    </source>
</evidence>
<dbReference type="InterPro" id="IPR011990">
    <property type="entry name" value="TPR-like_helical_dom_sf"/>
</dbReference>
<evidence type="ECO:0000256" key="1">
    <source>
        <dbReference type="ARBA" id="ARBA00007626"/>
    </source>
</evidence>
<feature type="repeat" description="PPR" evidence="4">
    <location>
        <begin position="189"/>
        <end position="223"/>
    </location>
</feature>
<sequence length="579" mass="63127">MRRLLLLLRPASAAPSPPPPPPPPPPSNGAALSSSKPWPPRSPPSSSTVGASPPLLLRSLIRPPLPSSLFLRVLSKLRSHPLIALRFFRFAVSNLAFAPDLRSRAAIVRILVDADLLGPARVILDPAIRSEPSAAPLLDSVLRSTTYAAGKSSRSRILSFILESYSSLRFLSSALETLARIRVLGCLPTARSCNSLLRALCSRNRIRAARDFYALILRSGYSIDSRTWAILTWLLCKEGKLHNARRLLDLGHCGVSSYDLVIYCYCRKGELVVAIRLLNELFEMDLSPKFSTFSSILDGACKFGDDGVMKLMLREIIVRGYLPTVPSLDYNYVVQWLCESGKSYAAEMFLEKAQSRSFRLGNDSFMCLLSALSKAGRVEEAIRFYQIMLRDGFEVNPGCCDAFVSGLCKGEPSEEVDGVLKDLIRAGILPNSSDISKYIASQCRKGLWKEATSLLDGALDRGILVDGCSCSSLVEYYFSNGLVDSVISLHERMKILGHKQEGHGEVIISGFHDEWSGRLDWGGDALCIGGCRELADIEGGFQSGVVEQHGMLQQVDGGQDGVSSVKGALDAPWGLTPGA</sequence>